<evidence type="ECO:0000313" key="1">
    <source>
        <dbReference type="EMBL" id="RZC68326.1"/>
    </source>
</evidence>
<accession>A0A4Y7K670</accession>
<protein>
    <submittedName>
        <fullName evidence="1">Uncharacterized protein</fullName>
    </submittedName>
</protein>
<dbReference type="EMBL" id="CM010721">
    <property type="protein sequence ID" value="RZC68326.1"/>
    <property type="molecule type" value="Genomic_DNA"/>
</dbReference>
<gene>
    <name evidence="1" type="ORF">C5167_031587</name>
</gene>
<organism evidence="1 2">
    <name type="scientific">Papaver somniferum</name>
    <name type="common">Opium poppy</name>
    <dbReference type="NCBI Taxonomy" id="3469"/>
    <lineage>
        <taxon>Eukaryota</taxon>
        <taxon>Viridiplantae</taxon>
        <taxon>Streptophyta</taxon>
        <taxon>Embryophyta</taxon>
        <taxon>Tracheophyta</taxon>
        <taxon>Spermatophyta</taxon>
        <taxon>Magnoliopsida</taxon>
        <taxon>Ranunculales</taxon>
        <taxon>Papaveraceae</taxon>
        <taxon>Papaveroideae</taxon>
        <taxon>Papaver</taxon>
    </lineage>
</organism>
<dbReference type="Proteomes" id="UP000316621">
    <property type="component" value="Chromosome 7"/>
</dbReference>
<reference evidence="1 2" key="1">
    <citation type="journal article" date="2018" name="Science">
        <title>The opium poppy genome and morphinan production.</title>
        <authorList>
            <person name="Guo L."/>
            <person name="Winzer T."/>
            <person name="Yang X."/>
            <person name="Li Y."/>
            <person name="Ning Z."/>
            <person name="He Z."/>
            <person name="Teodor R."/>
            <person name="Lu Y."/>
            <person name="Bowser T.A."/>
            <person name="Graham I.A."/>
            <person name="Ye K."/>
        </authorList>
    </citation>
    <scope>NUCLEOTIDE SEQUENCE [LARGE SCALE GENOMIC DNA]</scope>
    <source>
        <strain evidence="2">cv. HN1</strain>
        <tissue evidence="1">Leaves</tissue>
    </source>
</reference>
<dbReference type="Gramene" id="RZC68326">
    <property type="protein sequence ID" value="RZC68326"/>
    <property type="gene ID" value="C5167_031587"/>
</dbReference>
<keyword evidence="2" id="KW-1185">Reference proteome</keyword>
<sequence length="28" mass="3442">MENLIILQLRHLHFLNWQLQQRISGQIV</sequence>
<dbReference type="AlphaFoldDB" id="A0A4Y7K670"/>
<proteinExistence type="predicted"/>
<name>A0A4Y7K670_PAPSO</name>
<evidence type="ECO:0000313" key="2">
    <source>
        <dbReference type="Proteomes" id="UP000316621"/>
    </source>
</evidence>